<dbReference type="InterPro" id="IPR039877">
    <property type="entry name" value="TMEM131-like"/>
</dbReference>
<proteinExistence type="predicted"/>
<dbReference type="Pfam" id="PF24501">
    <property type="entry name" value="Ig_TMEM131L_5"/>
    <property type="match status" value="1"/>
</dbReference>
<evidence type="ECO:0000313" key="5">
    <source>
        <dbReference type="Proteomes" id="UP000075901"/>
    </source>
</evidence>
<keyword evidence="2" id="KW-0472">Membrane</keyword>
<feature type="compositionally biased region" description="Gly residues" evidence="1">
    <location>
        <begin position="578"/>
        <end position="590"/>
    </location>
</feature>
<feature type="transmembrane region" description="Helical" evidence="2">
    <location>
        <begin position="515"/>
        <end position="538"/>
    </location>
</feature>
<feature type="compositionally biased region" description="Low complexity" evidence="1">
    <location>
        <begin position="597"/>
        <end position="616"/>
    </location>
</feature>
<keyword evidence="2" id="KW-1133">Transmembrane helix</keyword>
<dbReference type="Proteomes" id="UP000075901">
    <property type="component" value="Unassembled WGS sequence"/>
</dbReference>
<dbReference type="PANTHER" id="PTHR22050:SF0">
    <property type="entry name" value="TRANSMEMBRANE PROTEIN 131 HOMOLOG"/>
    <property type="match status" value="1"/>
</dbReference>
<sequence length="963" mass="103722">MSLYARAAFHNCFHFSQTGLHLCGYAECLILFSFSFLFQGKLCSLSLLAASSFPTKIQIESIRTDVPGLSYEFLSPDKQRPIAPNQPVALYPGVATRIGRLFLDPKAHCGPADCYSSFDLLSKPFGVKWMATLDCYEQYRRLDSDKLLQQLQRYAEMRQRLTSVHFQVLAESSRRFDFNASVGLVWPKLLDENVFFPTLQVEQEAVRLITINNPSDQILFVHLVLHDVAIHGRQPIVDGGGGGADGGGGINLPPEVLTACDNCTLSEESVFSFFLFDSDDIYVNYVKPQSFLRIAIKFSAHLPGTYSTVLYMRNNLTLIDAAWIQARAVVPLFKFGNRRPGSPTALQFEITEKHAQPCYDRYYRQLRSEGRLREYEIDAEGQRHEVVKQDDGAAATATGTDKDKQDFVVETRRTFTARNYGEVPILIVAIRIEDTPCEGFGFKVLDCAPFDLAPNASRKIEIAFAPDFTLSRVVRTLYFDTNINLLSVNYTLLGTVPMHRLDVCNRALPRPWFEYWFRAVLFVVLPTVLFGTLAVAVLDSNRVLRIHFLSLVREKGPLQPPLDLRQIALQHSNTIGGDMAGSVGGGGGKESTGRVTVGSSNHNGSVLSSSSTVISRSNRKPERKNGTHSKGNGGGGLQNGSASSGASSGESTSSRFNRSWTDFTIKLGATAKPMLAASPTAQKASSSLLDRALPASLTKSRRSITPSKDQQQQQQSLCSEVHSQPAPSSSSENTGAATKDRTKASASPTTSTSETEGLKSAKNGPLFSAKPAPPSNTSTSDLTGVLESNSTATTSKQHHHSTSSSSSLSSSYSSSVAATDEPAAEERHISSTGSMSLCSSSTCSSSSSSSSSASSSSGSSTTSSSSSSPSPTSKQQHHHQSKQQQSAASTPASATTKTNVKKTKSLPVSYESVVVSLASVFAVTSSTLARTGTTTITTYTSQKPAAEVTAATVVTSATVASSP</sequence>
<organism evidence="4 5">
    <name type="scientific">Anopheles maculatus</name>
    <dbReference type="NCBI Taxonomy" id="74869"/>
    <lineage>
        <taxon>Eukaryota</taxon>
        <taxon>Metazoa</taxon>
        <taxon>Ecdysozoa</taxon>
        <taxon>Arthropoda</taxon>
        <taxon>Hexapoda</taxon>
        <taxon>Insecta</taxon>
        <taxon>Pterygota</taxon>
        <taxon>Neoptera</taxon>
        <taxon>Endopterygota</taxon>
        <taxon>Diptera</taxon>
        <taxon>Nematocera</taxon>
        <taxon>Culicoidea</taxon>
        <taxon>Culicidae</taxon>
        <taxon>Anophelinae</taxon>
        <taxon>Anopheles</taxon>
        <taxon>Anopheles maculatus group</taxon>
    </lineage>
</organism>
<dbReference type="VEuPathDB" id="VectorBase:AMAM003218"/>
<name>A0A182SB26_9DIPT</name>
<dbReference type="GO" id="GO:0016020">
    <property type="term" value="C:membrane"/>
    <property type="evidence" value="ECO:0007669"/>
    <property type="project" value="TreeGrafter"/>
</dbReference>
<dbReference type="PANTHER" id="PTHR22050">
    <property type="entry name" value="RW1 PROTEIN HOMOLOG"/>
    <property type="match status" value="1"/>
</dbReference>
<reference evidence="4" key="2">
    <citation type="submission" date="2020-05" db="UniProtKB">
        <authorList>
            <consortium name="EnsemblMetazoa"/>
        </authorList>
    </citation>
    <scope>IDENTIFICATION</scope>
    <source>
        <strain evidence="4">maculatus3</strain>
    </source>
</reference>
<dbReference type="AlphaFoldDB" id="A0A182SB26"/>
<feature type="compositionally biased region" description="Low complexity" evidence="1">
    <location>
        <begin position="802"/>
        <end position="819"/>
    </location>
</feature>
<keyword evidence="2" id="KW-0812">Transmembrane</keyword>
<reference evidence="5" key="1">
    <citation type="submission" date="2013-09" db="EMBL/GenBank/DDBJ databases">
        <title>The Genome Sequence of Anopheles maculatus species B.</title>
        <authorList>
            <consortium name="The Broad Institute Genomics Platform"/>
            <person name="Neafsey D.E."/>
            <person name="Besansky N."/>
            <person name="Howell P."/>
            <person name="Walton C."/>
            <person name="Young S.K."/>
            <person name="Zeng Q."/>
            <person name="Gargeya S."/>
            <person name="Fitzgerald M."/>
            <person name="Haas B."/>
            <person name="Abouelleil A."/>
            <person name="Allen A.W."/>
            <person name="Alvarado L."/>
            <person name="Arachchi H.M."/>
            <person name="Berlin A.M."/>
            <person name="Chapman S.B."/>
            <person name="Gainer-Dewar J."/>
            <person name="Goldberg J."/>
            <person name="Griggs A."/>
            <person name="Gujja S."/>
            <person name="Hansen M."/>
            <person name="Howarth C."/>
            <person name="Imamovic A."/>
            <person name="Ireland A."/>
            <person name="Larimer J."/>
            <person name="McCowan C."/>
            <person name="Murphy C."/>
            <person name="Pearson M."/>
            <person name="Poon T.W."/>
            <person name="Priest M."/>
            <person name="Roberts A."/>
            <person name="Saif S."/>
            <person name="Shea T."/>
            <person name="Sisk P."/>
            <person name="Sykes S."/>
            <person name="Wortman J."/>
            <person name="Nusbaum C."/>
            <person name="Birren B."/>
        </authorList>
    </citation>
    <scope>NUCLEOTIDE SEQUENCE [LARGE SCALE GENOMIC DNA]</scope>
    <source>
        <strain evidence="5">maculatus3</strain>
    </source>
</reference>
<dbReference type="InterPro" id="IPR055437">
    <property type="entry name" value="TMEM131L_Ig_5"/>
</dbReference>
<feature type="compositionally biased region" description="Low complexity" evidence="1">
    <location>
        <begin position="639"/>
        <end position="654"/>
    </location>
</feature>
<feature type="compositionally biased region" description="Polar residues" evidence="1">
    <location>
        <begin position="775"/>
        <end position="789"/>
    </location>
</feature>
<protein>
    <recommendedName>
        <fullName evidence="3">TMEM131L fifth Ig-like domain-containing protein</fullName>
    </recommendedName>
</protein>
<feature type="compositionally biased region" description="Low complexity" evidence="1">
    <location>
        <begin position="744"/>
        <end position="755"/>
    </location>
</feature>
<evidence type="ECO:0000256" key="2">
    <source>
        <dbReference type="SAM" id="Phobius"/>
    </source>
</evidence>
<feature type="region of interest" description="Disordered" evidence="1">
    <location>
        <begin position="698"/>
        <end position="904"/>
    </location>
</feature>
<accession>A0A182SB26</accession>
<feature type="compositionally biased region" description="Low complexity" evidence="1">
    <location>
        <begin position="882"/>
        <end position="898"/>
    </location>
</feature>
<feature type="domain" description="TMEM131L fifth Ig-like" evidence="3">
    <location>
        <begin position="419"/>
        <end position="483"/>
    </location>
</feature>
<feature type="region of interest" description="Disordered" evidence="1">
    <location>
        <begin position="578"/>
        <end position="655"/>
    </location>
</feature>
<evidence type="ECO:0000256" key="1">
    <source>
        <dbReference type="SAM" id="MobiDB-lite"/>
    </source>
</evidence>
<dbReference type="EnsemblMetazoa" id="AMAM003218-RA">
    <property type="protein sequence ID" value="AMAM003218-PA"/>
    <property type="gene ID" value="AMAM003218"/>
</dbReference>
<feature type="compositionally biased region" description="Low complexity" evidence="1">
    <location>
        <begin position="830"/>
        <end position="874"/>
    </location>
</feature>
<evidence type="ECO:0000313" key="4">
    <source>
        <dbReference type="EnsemblMetazoa" id="AMAM003218-PA"/>
    </source>
</evidence>
<feature type="compositionally biased region" description="Polar residues" evidence="1">
    <location>
        <begin position="716"/>
        <end position="736"/>
    </location>
</feature>
<evidence type="ECO:0000259" key="3">
    <source>
        <dbReference type="Pfam" id="PF24501"/>
    </source>
</evidence>
<keyword evidence="5" id="KW-1185">Reference proteome</keyword>